<keyword evidence="2" id="KW-1185">Reference proteome</keyword>
<feature type="non-terminal residue" evidence="1">
    <location>
        <position position="222"/>
    </location>
</feature>
<dbReference type="AlphaFoldDB" id="A0A812M6Q6"/>
<proteinExistence type="predicted"/>
<dbReference type="EMBL" id="CAJNJA010009869">
    <property type="protein sequence ID" value="CAE7251440.1"/>
    <property type="molecule type" value="Genomic_DNA"/>
</dbReference>
<accession>A0A812M6Q6</accession>
<sequence>SWRPRRGEPKAAAYGQRCQHTAAQRALVACCVPGERRVSRCFLGGRRRSAAASALRRSGEGLRDTAGGRGRPTCGACSDSCAGGDDPRSGVSAPHRCAGGSHQAPARGVGLRDPSLSRECCRHCRPAACEMQRVGCQPRRGRGARARGAGGICGDWDPLAEAFRSPRGYSGRAGGPGCERFAPPFGRRPCWHRAPRGTQCSGCRAAAGGGRGVRLADRQARE</sequence>
<organism evidence="1 2">
    <name type="scientific">Symbiodinium necroappetens</name>
    <dbReference type="NCBI Taxonomy" id="1628268"/>
    <lineage>
        <taxon>Eukaryota</taxon>
        <taxon>Sar</taxon>
        <taxon>Alveolata</taxon>
        <taxon>Dinophyceae</taxon>
        <taxon>Suessiales</taxon>
        <taxon>Symbiodiniaceae</taxon>
        <taxon>Symbiodinium</taxon>
    </lineage>
</organism>
<gene>
    <name evidence="1" type="primary">PCBP3</name>
    <name evidence="1" type="ORF">SNEC2469_LOCUS5236</name>
</gene>
<evidence type="ECO:0000313" key="1">
    <source>
        <dbReference type="EMBL" id="CAE7251440.1"/>
    </source>
</evidence>
<dbReference type="Proteomes" id="UP000601435">
    <property type="component" value="Unassembled WGS sequence"/>
</dbReference>
<reference evidence="1" key="1">
    <citation type="submission" date="2021-02" db="EMBL/GenBank/DDBJ databases">
        <authorList>
            <person name="Dougan E. K."/>
            <person name="Rhodes N."/>
            <person name="Thang M."/>
            <person name="Chan C."/>
        </authorList>
    </citation>
    <scope>NUCLEOTIDE SEQUENCE</scope>
</reference>
<comment type="caution">
    <text evidence="1">The sequence shown here is derived from an EMBL/GenBank/DDBJ whole genome shotgun (WGS) entry which is preliminary data.</text>
</comment>
<evidence type="ECO:0000313" key="2">
    <source>
        <dbReference type="Proteomes" id="UP000601435"/>
    </source>
</evidence>
<protein>
    <submittedName>
        <fullName evidence="1">PCBP3 protein</fullName>
    </submittedName>
</protein>
<name>A0A812M6Q6_9DINO</name>